<evidence type="ECO:0000313" key="3">
    <source>
        <dbReference type="Proteomes" id="UP000187209"/>
    </source>
</evidence>
<dbReference type="SMART" id="SM00213">
    <property type="entry name" value="UBQ"/>
    <property type="match status" value="1"/>
</dbReference>
<dbReference type="OrthoDB" id="428577at2759"/>
<dbReference type="PROSITE" id="PS50053">
    <property type="entry name" value="UBIQUITIN_2"/>
    <property type="match status" value="1"/>
</dbReference>
<name>A0A1R2B6Z0_9CILI</name>
<organism evidence="2 3">
    <name type="scientific">Stentor coeruleus</name>
    <dbReference type="NCBI Taxonomy" id="5963"/>
    <lineage>
        <taxon>Eukaryota</taxon>
        <taxon>Sar</taxon>
        <taxon>Alveolata</taxon>
        <taxon>Ciliophora</taxon>
        <taxon>Postciliodesmatophora</taxon>
        <taxon>Heterotrichea</taxon>
        <taxon>Heterotrichida</taxon>
        <taxon>Stentoridae</taxon>
        <taxon>Stentor</taxon>
    </lineage>
</organism>
<dbReference type="AlphaFoldDB" id="A0A1R2B6Z0"/>
<dbReference type="InterPro" id="IPR000626">
    <property type="entry name" value="Ubiquitin-like_dom"/>
</dbReference>
<keyword evidence="3" id="KW-1185">Reference proteome</keyword>
<dbReference type="InterPro" id="IPR029071">
    <property type="entry name" value="Ubiquitin-like_domsf"/>
</dbReference>
<dbReference type="InterPro" id="IPR019956">
    <property type="entry name" value="Ubiquitin_dom"/>
</dbReference>
<evidence type="ECO:0000313" key="2">
    <source>
        <dbReference type="EMBL" id="OMJ72574.1"/>
    </source>
</evidence>
<dbReference type="SUPFAM" id="SSF54236">
    <property type="entry name" value="Ubiquitin-like"/>
    <property type="match status" value="1"/>
</dbReference>
<sequence length="370" mass="42507">MEKIYSVLTLDRDPFELEFSNESLFVEKIEELSGILSVCQEYYTLGRKIDLCNLEKINNDSISVIDKKISASRFLIATPTDVIKTYIINPEEKTIKDLAIQFHSACRKKDLQYPLNEYSFFINDEFLPFDYHLSQITHDSIINLVKHPAYPEISHKTVNVFTLTGRQLKIDFYDNEIILNIKEKIQNIEGIPIDQQRLIFAGKQLENEKSTTDYNIEDESKLHLVLRLRGGGMSQIFSFNQMSSEVKIEFSQSAPMWRTVQKGISFLGTCMNILCEAFFEEVICNVGFGVFDINRIAGSLTCPICKNAVENAGNCGFFKAEWSYFGIDSEGNERRDSGESSENNYTTFLEGDNENWRVLRIAVRQCAQDR</sequence>
<dbReference type="Pfam" id="PF00240">
    <property type="entry name" value="ubiquitin"/>
    <property type="match status" value="1"/>
</dbReference>
<accession>A0A1R2B6Z0</accession>
<evidence type="ECO:0000259" key="1">
    <source>
        <dbReference type="PROSITE" id="PS50053"/>
    </source>
</evidence>
<dbReference type="Gene3D" id="3.10.20.90">
    <property type="entry name" value="Phosphatidylinositol 3-kinase Catalytic Subunit, Chain A, domain 1"/>
    <property type="match status" value="1"/>
</dbReference>
<protein>
    <recommendedName>
        <fullName evidence="1">Ubiquitin-like domain-containing protein</fullName>
    </recommendedName>
</protein>
<dbReference type="PRINTS" id="PR00348">
    <property type="entry name" value="UBIQUITIN"/>
</dbReference>
<gene>
    <name evidence="2" type="ORF">SteCoe_28961</name>
</gene>
<reference evidence="2 3" key="1">
    <citation type="submission" date="2016-11" db="EMBL/GenBank/DDBJ databases">
        <title>The macronuclear genome of Stentor coeruleus: a giant cell with tiny introns.</title>
        <authorList>
            <person name="Slabodnick M."/>
            <person name="Ruby J.G."/>
            <person name="Reiff S.B."/>
            <person name="Swart E.C."/>
            <person name="Gosai S."/>
            <person name="Prabakaran S."/>
            <person name="Witkowska E."/>
            <person name="Larue G.E."/>
            <person name="Fisher S."/>
            <person name="Freeman R.M."/>
            <person name="Gunawardena J."/>
            <person name="Chu W."/>
            <person name="Stover N.A."/>
            <person name="Gregory B.D."/>
            <person name="Nowacki M."/>
            <person name="Derisi J."/>
            <person name="Roy S.W."/>
            <person name="Marshall W.F."/>
            <person name="Sood P."/>
        </authorList>
    </citation>
    <scope>NUCLEOTIDE SEQUENCE [LARGE SCALE GENOMIC DNA]</scope>
    <source>
        <strain evidence="2">WM001</strain>
    </source>
</reference>
<dbReference type="EMBL" id="MPUH01000890">
    <property type="protein sequence ID" value="OMJ72574.1"/>
    <property type="molecule type" value="Genomic_DNA"/>
</dbReference>
<dbReference type="Proteomes" id="UP000187209">
    <property type="component" value="Unassembled WGS sequence"/>
</dbReference>
<proteinExistence type="predicted"/>
<comment type="caution">
    <text evidence="2">The sequence shown here is derived from an EMBL/GenBank/DDBJ whole genome shotgun (WGS) entry which is preliminary data.</text>
</comment>
<feature type="domain" description="Ubiquitin-like" evidence="1">
    <location>
        <begin position="156"/>
        <end position="231"/>
    </location>
</feature>
<dbReference type="InterPro" id="IPR050158">
    <property type="entry name" value="Ubiquitin_ubiquitin-like"/>
</dbReference>
<dbReference type="PANTHER" id="PTHR10666">
    <property type="entry name" value="UBIQUITIN"/>
    <property type="match status" value="1"/>
</dbReference>